<feature type="non-terminal residue" evidence="7">
    <location>
        <position position="1"/>
    </location>
</feature>
<evidence type="ECO:0000256" key="2">
    <source>
        <dbReference type="ARBA" id="ARBA00006432"/>
    </source>
</evidence>
<sequence>RAAASGRAPRTERESALARLWQEVCGTAVRSVDDDFFASGGSSVSAVRLVRRIEEEFGVRLPLSSLFEASTVAGQDALLDRHVDTLLVPVRPGDGAAVVLVHPVGGHLLGYRALIDALPAPYAVYGLQAPPSGRLPATLTELADQYARAVAALGRPVHLLGWSMGGVLAAETARRTDLVQPLSLTLVDSFVAATDGADLDERAAAAGFFTDYLGQRDGAAEIAVPAGHPDPFGHLAATHLPREPADALRGLYDQYRALYRLLLDHRPRPLPRDCPLLVVPAERERPDAFGGLTPLHLHPAGLVPPGARVAPLPETHYSVVRDGAARRLAELFHTRTAKGSA</sequence>
<dbReference type="InterPro" id="IPR020806">
    <property type="entry name" value="PKS_PP-bd"/>
</dbReference>
<keyword evidence="5" id="KW-0436">Ligase</keyword>
<dbReference type="RefSeq" id="WP_164272776.1">
    <property type="nucleotide sequence ID" value="NZ_JAAGMQ010000275.1"/>
</dbReference>
<dbReference type="Pfam" id="PF00550">
    <property type="entry name" value="PP-binding"/>
    <property type="match status" value="1"/>
</dbReference>
<dbReference type="PROSITE" id="PS50075">
    <property type="entry name" value="CARRIER"/>
    <property type="match status" value="1"/>
</dbReference>
<dbReference type="InterPro" id="IPR009081">
    <property type="entry name" value="PP-bd_ACP"/>
</dbReference>
<dbReference type="Gene3D" id="1.10.1200.10">
    <property type="entry name" value="ACP-like"/>
    <property type="match status" value="1"/>
</dbReference>
<comment type="caution">
    <text evidence="7">The sequence shown here is derived from an EMBL/GenBank/DDBJ whole genome shotgun (WGS) entry which is preliminary data.</text>
</comment>
<dbReference type="GO" id="GO:0005737">
    <property type="term" value="C:cytoplasm"/>
    <property type="evidence" value="ECO:0007669"/>
    <property type="project" value="TreeGrafter"/>
</dbReference>
<evidence type="ECO:0000313" key="7">
    <source>
        <dbReference type="EMBL" id="NEC33476.1"/>
    </source>
</evidence>
<dbReference type="GO" id="GO:0017000">
    <property type="term" value="P:antibiotic biosynthetic process"/>
    <property type="evidence" value="ECO:0007669"/>
    <property type="project" value="UniProtKB-ARBA"/>
</dbReference>
<keyword evidence="4" id="KW-0597">Phosphoprotein</keyword>
<dbReference type="PANTHER" id="PTHR45527">
    <property type="entry name" value="NONRIBOSOMAL PEPTIDE SYNTHETASE"/>
    <property type="match status" value="1"/>
</dbReference>
<dbReference type="GO" id="GO:0000036">
    <property type="term" value="F:acyl carrier activity"/>
    <property type="evidence" value="ECO:0007669"/>
    <property type="project" value="TreeGrafter"/>
</dbReference>
<protein>
    <submittedName>
        <fullName evidence="7">Alpha/beta fold hydrolase</fullName>
    </submittedName>
</protein>
<dbReference type="InterPro" id="IPR029058">
    <property type="entry name" value="AB_hydrolase_fold"/>
</dbReference>
<dbReference type="SUPFAM" id="SSF53474">
    <property type="entry name" value="alpha/beta-Hydrolases"/>
    <property type="match status" value="1"/>
</dbReference>
<dbReference type="EMBL" id="JAAGMQ010000275">
    <property type="protein sequence ID" value="NEC33476.1"/>
    <property type="molecule type" value="Genomic_DNA"/>
</dbReference>
<evidence type="ECO:0000259" key="6">
    <source>
        <dbReference type="PROSITE" id="PS50075"/>
    </source>
</evidence>
<dbReference type="AlphaFoldDB" id="A0A6G3TAB2"/>
<dbReference type="Gene3D" id="3.40.50.1820">
    <property type="entry name" value="alpha/beta hydrolase"/>
    <property type="match status" value="1"/>
</dbReference>
<proteinExistence type="inferred from homology"/>
<dbReference type="SMART" id="SM00823">
    <property type="entry name" value="PKS_PP"/>
    <property type="match status" value="1"/>
</dbReference>
<dbReference type="GO" id="GO:0016787">
    <property type="term" value="F:hydrolase activity"/>
    <property type="evidence" value="ECO:0007669"/>
    <property type="project" value="UniProtKB-KW"/>
</dbReference>
<dbReference type="PANTHER" id="PTHR45527:SF10">
    <property type="entry name" value="PYOCHELIN SYNTHASE PCHF"/>
    <property type="match status" value="1"/>
</dbReference>
<keyword evidence="3" id="KW-0596">Phosphopantetheine</keyword>
<dbReference type="InterPro" id="IPR036736">
    <property type="entry name" value="ACP-like_sf"/>
</dbReference>
<dbReference type="FunFam" id="1.10.1200.10:FF:000016">
    <property type="entry name" value="Non-ribosomal peptide synthase"/>
    <property type="match status" value="1"/>
</dbReference>
<evidence type="ECO:0000256" key="4">
    <source>
        <dbReference type="ARBA" id="ARBA00022553"/>
    </source>
</evidence>
<evidence type="ECO:0000313" key="8">
    <source>
        <dbReference type="Proteomes" id="UP000475666"/>
    </source>
</evidence>
<keyword evidence="7" id="KW-0378">Hydrolase</keyword>
<evidence type="ECO:0000256" key="3">
    <source>
        <dbReference type="ARBA" id="ARBA00022450"/>
    </source>
</evidence>
<dbReference type="PROSITE" id="PS00012">
    <property type="entry name" value="PHOSPHOPANTETHEINE"/>
    <property type="match status" value="1"/>
</dbReference>
<comment type="similarity">
    <text evidence="2">Belongs to the ATP-dependent AMP-binding enzyme family.</text>
</comment>
<accession>A0A6G3TAB2</accession>
<comment type="cofactor">
    <cofactor evidence="1">
        <name>pantetheine 4'-phosphate</name>
        <dbReference type="ChEBI" id="CHEBI:47942"/>
    </cofactor>
</comment>
<evidence type="ECO:0000256" key="5">
    <source>
        <dbReference type="ARBA" id="ARBA00022598"/>
    </source>
</evidence>
<dbReference type="Proteomes" id="UP000475666">
    <property type="component" value="Unassembled WGS sequence"/>
</dbReference>
<feature type="domain" description="Carrier" evidence="6">
    <location>
        <begin position="8"/>
        <end position="83"/>
    </location>
</feature>
<dbReference type="Pfam" id="PF00975">
    <property type="entry name" value="Thioesterase"/>
    <property type="match status" value="1"/>
</dbReference>
<dbReference type="GO" id="GO:0044550">
    <property type="term" value="P:secondary metabolite biosynthetic process"/>
    <property type="evidence" value="ECO:0007669"/>
    <property type="project" value="TreeGrafter"/>
</dbReference>
<gene>
    <name evidence="7" type="ORF">G3I66_09820</name>
</gene>
<dbReference type="InterPro" id="IPR006162">
    <property type="entry name" value="Ppantetheine_attach_site"/>
</dbReference>
<dbReference type="GO" id="GO:0043041">
    <property type="term" value="P:amino acid activation for nonribosomal peptide biosynthetic process"/>
    <property type="evidence" value="ECO:0007669"/>
    <property type="project" value="TreeGrafter"/>
</dbReference>
<dbReference type="GO" id="GO:0031177">
    <property type="term" value="F:phosphopantetheine binding"/>
    <property type="evidence" value="ECO:0007669"/>
    <property type="project" value="InterPro"/>
</dbReference>
<organism evidence="7 8">
    <name type="scientific">Streptomyces rubrogriseus</name>
    <dbReference type="NCBI Taxonomy" id="194673"/>
    <lineage>
        <taxon>Bacteria</taxon>
        <taxon>Bacillati</taxon>
        <taxon>Actinomycetota</taxon>
        <taxon>Actinomycetes</taxon>
        <taxon>Kitasatosporales</taxon>
        <taxon>Streptomycetaceae</taxon>
        <taxon>Streptomyces</taxon>
        <taxon>Streptomyces violaceoruber group</taxon>
    </lineage>
</organism>
<evidence type="ECO:0000256" key="1">
    <source>
        <dbReference type="ARBA" id="ARBA00001957"/>
    </source>
</evidence>
<reference evidence="7 8" key="1">
    <citation type="submission" date="2020-01" db="EMBL/GenBank/DDBJ databases">
        <title>Insect and environment-associated Actinomycetes.</title>
        <authorList>
            <person name="Currrie C."/>
            <person name="Chevrette M."/>
            <person name="Carlson C."/>
            <person name="Stubbendieck R."/>
            <person name="Wendt-Pienkowski E."/>
        </authorList>
    </citation>
    <scope>NUCLEOTIDE SEQUENCE [LARGE SCALE GENOMIC DNA]</scope>
    <source>
        <strain evidence="7 8">SID7739</strain>
    </source>
</reference>
<dbReference type="GO" id="GO:0016874">
    <property type="term" value="F:ligase activity"/>
    <property type="evidence" value="ECO:0007669"/>
    <property type="project" value="UniProtKB-KW"/>
</dbReference>
<dbReference type="InterPro" id="IPR001031">
    <property type="entry name" value="Thioesterase"/>
</dbReference>
<name>A0A6G3TAB2_9ACTN</name>
<dbReference type="SUPFAM" id="SSF47336">
    <property type="entry name" value="ACP-like"/>
    <property type="match status" value="1"/>
</dbReference>